<dbReference type="PANTHER" id="PTHR10015:SF206">
    <property type="entry name" value="HSF-TYPE DNA-BINDING DOMAIN-CONTAINING PROTEIN"/>
    <property type="match status" value="1"/>
</dbReference>
<dbReference type="InterPro" id="IPR000232">
    <property type="entry name" value="HSF_DNA-bd"/>
</dbReference>
<sequence length="391" mass="46847">MSNQDLNIFPNLKVNVPSFLLKIYEILENDSLTGLISWNKEGTSFIVFNPSELSSKVLANYFKHKNYPSFLRQLNMYNFKKTRNQFGQSEFRHRWFRRGLKSTLSYIRRRNQEESDLRIETKHSTQELDNYKREQESLKQIVKDLKETQIKLQEDLNFQIEQSMALSHQNQNTLQAINQTQLQFNQKYDQVILMLNNSINNMPTLVYNFKEIIKYCQEETNQNFCLQNHTPSTRTQHAQYNQMNYYPQRQYSCNNPNLFQLYYYQNDPKQFLYKKNSPLALTASTQNNYLCMNQQCSSSLTQLFTLIQLAKFSLQNLEYTDFPVLLRFKEYRLIQFQLISMIPILCLCISLYKQQIVGFAMDYRCQHSKQKGISSKVWYNFMYLRLLELNN</sequence>
<dbReference type="SMART" id="SM00415">
    <property type="entry name" value="HSF"/>
    <property type="match status" value="1"/>
</dbReference>
<name>A0A8S1UV63_PAROT</name>
<dbReference type="GO" id="GO:0043565">
    <property type="term" value="F:sequence-specific DNA binding"/>
    <property type="evidence" value="ECO:0007669"/>
    <property type="project" value="InterPro"/>
</dbReference>
<gene>
    <name evidence="5" type="ORF">POCTA_138.1.T0530004</name>
</gene>
<evidence type="ECO:0000313" key="6">
    <source>
        <dbReference type="Proteomes" id="UP000683925"/>
    </source>
</evidence>
<evidence type="ECO:0000259" key="4">
    <source>
        <dbReference type="SMART" id="SM00415"/>
    </source>
</evidence>
<proteinExistence type="inferred from homology"/>
<dbReference type="AlphaFoldDB" id="A0A8S1UV63"/>
<accession>A0A8S1UV63</accession>
<evidence type="ECO:0000256" key="2">
    <source>
        <dbReference type="RuleBase" id="RU004020"/>
    </source>
</evidence>
<evidence type="ECO:0000256" key="1">
    <source>
        <dbReference type="ARBA" id="ARBA00023125"/>
    </source>
</evidence>
<organism evidence="5 6">
    <name type="scientific">Paramecium octaurelia</name>
    <dbReference type="NCBI Taxonomy" id="43137"/>
    <lineage>
        <taxon>Eukaryota</taxon>
        <taxon>Sar</taxon>
        <taxon>Alveolata</taxon>
        <taxon>Ciliophora</taxon>
        <taxon>Intramacronucleata</taxon>
        <taxon>Oligohymenophorea</taxon>
        <taxon>Peniculida</taxon>
        <taxon>Parameciidae</taxon>
        <taxon>Paramecium</taxon>
    </lineage>
</organism>
<keyword evidence="1" id="KW-0238">DNA-binding</keyword>
<protein>
    <recommendedName>
        <fullName evidence="4">HSF-type DNA-binding domain-containing protein</fullName>
    </recommendedName>
</protein>
<dbReference type="GO" id="GO:0003700">
    <property type="term" value="F:DNA-binding transcription factor activity"/>
    <property type="evidence" value="ECO:0007669"/>
    <property type="project" value="InterPro"/>
</dbReference>
<dbReference type="OrthoDB" id="60033at2759"/>
<dbReference type="Proteomes" id="UP000683925">
    <property type="component" value="Unassembled WGS sequence"/>
</dbReference>
<dbReference type="PANTHER" id="PTHR10015">
    <property type="entry name" value="HEAT SHOCK TRANSCRIPTION FACTOR"/>
    <property type="match status" value="1"/>
</dbReference>
<reference evidence="5" key="1">
    <citation type="submission" date="2021-01" db="EMBL/GenBank/DDBJ databases">
        <authorList>
            <consortium name="Genoscope - CEA"/>
            <person name="William W."/>
        </authorList>
    </citation>
    <scope>NUCLEOTIDE SEQUENCE</scope>
</reference>
<keyword evidence="3" id="KW-0812">Transmembrane</keyword>
<comment type="similarity">
    <text evidence="2">Belongs to the HSF family.</text>
</comment>
<comment type="caution">
    <text evidence="5">The sequence shown here is derived from an EMBL/GenBank/DDBJ whole genome shotgun (WGS) entry which is preliminary data.</text>
</comment>
<dbReference type="EMBL" id="CAJJDP010000053">
    <property type="protein sequence ID" value="CAD8169038.1"/>
    <property type="molecule type" value="Genomic_DNA"/>
</dbReference>
<evidence type="ECO:0000256" key="3">
    <source>
        <dbReference type="SAM" id="Phobius"/>
    </source>
</evidence>
<dbReference type="FunFam" id="1.10.10.10:FF:000334">
    <property type="entry name" value="Heat shock factor protein 2"/>
    <property type="match status" value="1"/>
</dbReference>
<evidence type="ECO:0000313" key="5">
    <source>
        <dbReference type="EMBL" id="CAD8169038.1"/>
    </source>
</evidence>
<keyword evidence="3" id="KW-1133">Transmembrane helix</keyword>
<feature type="transmembrane region" description="Helical" evidence="3">
    <location>
        <begin position="333"/>
        <end position="352"/>
    </location>
</feature>
<feature type="domain" description="HSF-type DNA-binding" evidence="4">
    <location>
        <begin position="15"/>
        <end position="110"/>
    </location>
</feature>
<keyword evidence="3" id="KW-0472">Membrane</keyword>
<dbReference type="Pfam" id="PF00447">
    <property type="entry name" value="HSF_DNA-bind"/>
    <property type="match status" value="1"/>
</dbReference>
<keyword evidence="6" id="KW-1185">Reference proteome</keyword>